<evidence type="ECO:0000313" key="2">
    <source>
        <dbReference type="Proteomes" id="UP000620559"/>
    </source>
</evidence>
<organism evidence="1 2">
    <name type="scientific">Plectonema cf. radiosum LEGE 06105</name>
    <dbReference type="NCBI Taxonomy" id="945769"/>
    <lineage>
        <taxon>Bacteria</taxon>
        <taxon>Bacillati</taxon>
        <taxon>Cyanobacteriota</taxon>
        <taxon>Cyanophyceae</taxon>
        <taxon>Oscillatoriophycideae</taxon>
        <taxon>Oscillatoriales</taxon>
        <taxon>Microcoleaceae</taxon>
        <taxon>Plectonema</taxon>
    </lineage>
</organism>
<name>A0A8J7F302_9CYAN</name>
<reference evidence="1" key="1">
    <citation type="submission" date="2020-10" db="EMBL/GenBank/DDBJ databases">
        <authorList>
            <person name="Castelo-Branco R."/>
            <person name="Eusebio N."/>
            <person name="Adriana R."/>
            <person name="Vieira A."/>
            <person name="Brugerolle De Fraissinette N."/>
            <person name="Rezende De Castro R."/>
            <person name="Schneider M.P."/>
            <person name="Vasconcelos V."/>
            <person name="Leao P.N."/>
        </authorList>
    </citation>
    <scope>NUCLEOTIDE SEQUENCE</scope>
    <source>
        <strain evidence="1">LEGE 06105</strain>
    </source>
</reference>
<protein>
    <submittedName>
        <fullName evidence="1">Uncharacterized protein</fullName>
    </submittedName>
</protein>
<keyword evidence="2" id="KW-1185">Reference proteome</keyword>
<dbReference type="EMBL" id="JADEWL010000022">
    <property type="protein sequence ID" value="MBE9212988.1"/>
    <property type="molecule type" value="Genomic_DNA"/>
</dbReference>
<evidence type="ECO:0000313" key="1">
    <source>
        <dbReference type="EMBL" id="MBE9212988.1"/>
    </source>
</evidence>
<comment type="caution">
    <text evidence="1">The sequence shown here is derived from an EMBL/GenBank/DDBJ whole genome shotgun (WGS) entry which is preliminary data.</text>
</comment>
<proteinExistence type="predicted"/>
<sequence length="287" mass="32956">MMQVESLLNNNQQRPRCVIDPVLALSPSGLLLYKNLGKVMELWVVRELWYILDNLNLYLNRPELVFPRTNTLENNLFEKPACLEEKVWSLKEWEKVRGGKDLSRLNLFWLGDSLRESLIPRDREPEIFFHWETLARSLDAQINLLPSANDVLTLAFRDAVALSVSLGSAFILTYQLPSDFANNNPPDICKALSSWGIPCKYLTTKDPIVALESEYLRQLFISAGLAKIFWADIHIVVLHLVVASAATETISRTNLVTNTNLSLKDEIQDLKTENYLWTNMQGFWYQI</sequence>
<dbReference type="AlphaFoldDB" id="A0A8J7F302"/>
<dbReference type="Proteomes" id="UP000620559">
    <property type="component" value="Unassembled WGS sequence"/>
</dbReference>
<gene>
    <name evidence="1" type="ORF">IQ247_09875</name>
</gene>
<dbReference type="RefSeq" id="WP_193919439.1">
    <property type="nucleotide sequence ID" value="NZ_JADEWL010000022.1"/>
</dbReference>
<accession>A0A8J7F302</accession>